<dbReference type="Proteomes" id="UP001610411">
    <property type="component" value="Unassembled WGS sequence"/>
</dbReference>
<evidence type="ECO:0000313" key="1">
    <source>
        <dbReference type="EMBL" id="KAL2762864.1"/>
    </source>
</evidence>
<evidence type="ECO:0000313" key="2">
    <source>
        <dbReference type="Proteomes" id="UP001610411"/>
    </source>
</evidence>
<proteinExistence type="predicted"/>
<protein>
    <submittedName>
        <fullName evidence="1">Zinc finger protein 468 isoform 3</fullName>
    </submittedName>
</protein>
<sequence>GSYSDISPKCVIKELPPTGKSNRGVFHTVMLERHESHPTGDFCFG</sequence>
<name>A0ABD2D810_DAUMA</name>
<organism evidence="1 2">
    <name type="scientific">Daubentonia madagascariensis</name>
    <name type="common">Aye-aye</name>
    <name type="synonym">Sciurus madagascariensis</name>
    <dbReference type="NCBI Taxonomy" id="31869"/>
    <lineage>
        <taxon>Eukaryota</taxon>
        <taxon>Metazoa</taxon>
        <taxon>Chordata</taxon>
        <taxon>Craniata</taxon>
        <taxon>Vertebrata</taxon>
        <taxon>Euteleostomi</taxon>
        <taxon>Mammalia</taxon>
        <taxon>Eutheria</taxon>
        <taxon>Euarchontoglires</taxon>
        <taxon>Primates</taxon>
        <taxon>Strepsirrhini</taxon>
        <taxon>Chiromyiformes</taxon>
        <taxon>Daubentoniidae</taxon>
        <taxon>Daubentonia</taxon>
    </lineage>
</organism>
<dbReference type="AlphaFoldDB" id="A0ABD2D810"/>
<feature type="non-terminal residue" evidence="1">
    <location>
        <position position="1"/>
    </location>
</feature>
<accession>A0ABD2D810</accession>
<dbReference type="EMBL" id="JBFSEQ010000013">
    <property type="protein sequence ID" value="KAL2762864.1"/>
    <property type="molecule type" value="Genomic_DNA"/>
</dbReference>
<comment type="caution">
    <text evidence="1">The sequence shown here is derived from an EMBL/GenBank/DDBJ whole genome shotgun (WGS) entry which is preliminary data.</text>
</comment>
<gene>
    <name evidence="1" type="ORF">WCI35_031259</name>
</gene>
<keyword evidence="2" id="KW-1185">Reference proteome</keyword>
<reference evidence="1 2" key="1">
    <citation type="journal article" date="2024" name="G3 (Bethesda)">
        <title>A hybrid genome assembly of the endangered aye-aye (Daubentonia madagascariensis).</title>
        <authorList>
            <person name="Versoza C.J."/>
            <person name="Pfeifer S.P."/>
        </authorList>
    </citation>
    <scope>NUCLEOTIDE SEQUENCE [LARGE SCALE GENOMIC DNA]</scope>
    <source>
        <strain evidence="1">6821</strain>
    </source>
</reference>
<feature type="non-terminal residue" evidence="1">
    <location>
        <position position="45"/>
    </location>
</feature>